<sequence>MAQTYHYLAASERFLHEHIVEEVLEERRRDYLARNKPIDFWLVRAPAFLEALGEHRCPLPAAAIVSTDGAFILWLKHRLQYVLMGSFEAPSPAIPDPLATSATVR</sequence>
<comment type="similarity">
    <text evidence="1">Belongs to the ycf54 family.</text>
</comment>
<dbReference type="Proteomes" id="UP000017396">
    <property type="component" value="Chromosome"/>
</dbReference>
<dbReference type="Gene3D" id="3.30.70.1860">
    <property type="entry name" value="Uncharacterised protein family Ycf54"/>
    <property type="match status" value="1"/>
</dbReference>
<evidence type="ECO:0000256" key="1">
    <source>
        <dbReference type="ARBA" id="ARBA00043978"/>
    </source>
</evidence>
<dbReference type="RefSeq" id="WP_023173862.1">
    <property type="nucleotide sequence ID" value="NC_022600.1"/>
</dbReference>
<dbReference type="PANTHER" id="PTHR35319">
    <property type="match status" value="1"/>
</dbReference>
<dbReference type="InterPro" id="IPR038409">
    <property type="entry name" value="Ycf54-like_sf"/>
</dbReference>
<dbReference type="PANTHER" id="PTHR35319:SF2">
    <property type="entry name" value="YCF54"/>
    <property type="match status" value="1"/>
</dbReference>
<dbReference type="OrthoDB" id="513872at2"/>
<evidence type="ECO:0000313" key="3">
    <source>
        <dbReference type="Proteomes" id="UP000017396"/>
    </source>
</evidence>
<proteinExistence type="inferred from homology"/>
<protein>
    <submittedName>
        <fullName evidence="2">Uncharacterized protein</fullName>
    </submittedName>
</protein>
<reference evidence="2 3" key="1">
    <citation type="journal article" date="2013" name="PLoS ONE">
        <title>Cultivation and Complete Genome Sequencing of Gloeobacter kilaueensis sp. nov., from a Lava Cave in Kilauea Caldera, Hawai'i.</title>
        <authorList>
            <person name="Saw J.H."/>
            <person name="Schatz M."/>
            <person name="Brown M.V."/>
            <person name="Kunkel D.D."/>
            <person name="Foster J.S."/>
            <person name="Shick H."/>
            <person name="Christensen S."/>
            <person name="Hou S."/>
            <person name="Wan X."/>
            <person name="Donachie S.P."/>
        </authorList>
    </citation>
    <scope>NUCLEOTIDE SEQUENCE [LARGE SCALE GENOMIC DNA]</scope>
    <source>
        <strain evidence="3">JS</strain>
    </source>
</reference>
<dbReference type="HOGENOM" id="CLU_2194210_0_0_3"/>
<dbReference type="KEGG" id="glj:GKIL_2435"/>
<dbReference type="AlphaFoldDB" id="U5QIB5"/>
<dbReference type="STRING" id="1183438.GKIL_2435"/>
<evidence type="ECO:0000313" key="2">
    <source>
        <dbReference type="EMBL" id="AGY58681.1"/>
    </source>
</evidence>
<dbReference type="Pfam" id="PF10674">
    <property type="entry name" value="Ycf54"/>
    <property type="match status" value="1"/>
</dbReference>
<gene>
    <name evidence="2" type="ORF">GKIL_2435</name>
</gene>
<organism evidence="2 3">
    <name type="scientific">Gloeobacter kilaueensis (strain ATCC BAA-2537 / CCAP 1431/1 / ULC 316 / JS1)</name>
    <dbReference type="NCBI Taxonomy" id="1183438"/>
    <lineage>
        <taxon>Bacteria</taxon>
        <taxon>Bacillati</taxon>
        <taxon>Cyanobacteriota</taxon>
        <taxon>Cyanophyceae</taxon>
        <taxon>Gloeobacterales</taxon>
        <taxon>Gloeobacteraceae</taxon>
        <taxon>Gloeobacter</taxon>
    </lineage>
</organism>
<keyword evidence="3" id="KW-1185">Reference proteome</keyword>
<name>U5QIB5_GLOK1</name>
<dbReference type="eggNOG" id="ENOG50319CP">
    <property type="taxonomic scope" value="Bacteria"/>
</dbReference>
<accession>U5QIB5</accession>
<dbReference type="EMBL" id="CP003587">
    <property type="protein sequence ID" value="AGY58681.1"/>
    <property type="molecule type" value="Genomic_DNA"/>
</dbReference>
<dbReference type="InterPro" id="IPR019616">
    <property type="entry name" value="Ycf54"/>
</dbReference>